<dbReference type="KEGG" id="spu:763633"/>
<dbReference type="GO" id="GO:0007021">
    <property type="term" value="P:tubulin complex assembly"/>
    <property type="evidence" value="ECO:0007669"/>
    <property type="project" value="InterPro"/>
</dbReference>
<dbReference type="OrthoDB" id="10253476at2759"/>
<sequence length="135" mass="15596">MKMINPLLSSGSFETFVEDPSHPFLLNLLQLVKKEVAKTGDAQKLLTSIEVFCGMIQFVGEPRKKSLTQLMVFLSHKYPKIRGTTANTLYETLMVYDDIVDEEKQEEVMTILMEINWSVSILFPDWDTEEQNIIY</sequence>
<organism evidence="2 3">
    <name type="scientific">Strongylocentrotus purpuratus</name>
    <name type="common">Purple sea urchin</name>
    <dbReference type="NCBI Taxonomy" id="7668"/>
    <lineage>
        <taxon>Eukaryota</taxon>
        <taxon>Metazoa</taxon>
        <taxon>Echinodermata</taxon>
        <taxon>Eleutherozoa</taxon>
        <taxon>Echinozoa</taxon>
        <taxon>Echinoidea</taxon>
        <taxon>Euechinoidea</taxon>
        <taxon>Echinacea</taxon>
        <taxon>Camarodonta</taxon>
        <taxon>Echinidea</taxon>
        <taxon>Strongylocentrotidae</taxon>
        <taxon>Strongylocentrotus</taxon>
    </lineage>
</organism>
<evidence type="ECO:0000313" key="2">
    <source>
        <dbReference type="EnsemblMetazoa" id="XP_030841030"/>
    </source>
</evidence>
<keyword evidence="3" id="KW-1185">Reference proteome</keyword>
<dbReference type="OMA" id="ILMEINW"/>
<reference evidence="3" key="1">
    <citation type="submission" date="2015-02" db="EMBL/GenBank/DDBJ databases">
        <title>Genome sequencing for Strongylocentrotus purpuratus.</title>
        <authorList>
            <person name="Murali S."/>
            <person name="Liu Y."/>
            <person name="Vee V."/>
            <person name="English A."/>
            <person name="Wang M."/>
            <person name="Skinner E."/>
            <person name="Han Y."/>
            <person name="Muzny D.M."/>
            <person name="Worley K.C."/>
            <person name="Gibbs R.A."/>
        </authorList>
    </citation>
    <scope>NUCLEOTIDE SEQUENCE</scope>
</reference>
<dbReference type="InterPro" id="IPR022577">
    <property type="entry name" value="TBCD_C"/>
</dbReference>
<dbReference type="InParanoid" id="A0A7M7NSG1"/>
<dbReference type="GO" id="GO:0007023">
    <property type="term" value="P:post-chaperonin tubulin folding pathway"/>
    <property type="evidence" value="ECO:0007669"/>
    <property type="project" value="InterPro"/>
</dbReference>
<dbReference type="RefSeq" id="XP_030841030.1">
    <property type="nucleotide sequence ID" value="XM_030985170.1"/>
</dbReference>
<dbReference type="GeneID" id="763633"/>
<dbReference type="GO" id="GO:0005096">
    <property type="term" value="F:GTPase activator activity"/>
    <property type="evidence" value="ECO:0007669"/>
    <property type="project" value="InterPro"/>
</dbReference>
<reference evidence="2" key="2">
    <citation type="submission" date="2021-01" db="UniProtKB">
        <authorList>
            <consortium name="EnsemblMetazoa"/>
        </authorList>
    </citation>
    <scope>IDENTIFICATION</scope>
</reference>
<dbReference type="Pfam" id="PF12612">
    <property type="entry name" value="TFCD_C"/>
    <property type="match status" value="1"/>
</dbReference>
<dbReference type="Proteomes" id="UP000007110">
    <property type="component" value="Unassembled WGS sequence"/>
</dbReference>
<evidence type="ECO:0000259" key="1">
    <source>
        <dbReference type="Pfam" id="PF12612"/>
    </source>
</evidence>
<dbReference type="AlphaFoldDB" id="A0A7M7NSG1"/>
<dbReference type="PANTHER" id="PTHR12658">
    <property type="entry name" value="BETA-TUBULIN COFACTOR D"/>
    <property type="match status" value="1"/>
</dbReference>
<evidence type="ECO:0000313" key="3">
    <source>
        <dbReference type="Proteomes" id="UP000007110"/>
    </source>
</evidence>
<dbReference type="EnsemblMetazoa" id="XM_030985170">
    <property type="protein sequence ID" value="XP_030841030"/>
    <property type="gene ID" value="LOC763633"/>
</dbReference>
<accession>A0A7M7NSG1</accession>
<protein>
    <recommendedName>
        <fullName evidence="1">Tubulin-folding cofactor D C-terminal domain-containing protein</fullName>
    </recommendedName>
</protein>
<dbReference type="GO" id="GO:0048487">
    <property type="term" value="F:beta-tubulin binding"/>
    <property type="evidence" value="ECO:0007669"/>
    <property type="project" value="InterPro"/>
</dbReference>
<feature type="domain" description="Tubulin-folding cofactor D C-terminal" evidence="1">
    <location>
        <begin position="1"/>
        <end position="44"/>
    </location>
</feature>
<proteinExistence type="predicted"/>
<dbReference type="InterPro" id="IPR033162">
    <property type="entry name" value="TBCD"/>
</dbReference>
<dbReference type="PANTHER" id="PTHR12658:SF0">
    <property type="entry name" value="TUBULIN-SPECIFIC CHAPERONE D"/>
    <property type="match status" value="1"/>
</dbReference>
<name>A0A7M7NSG1_STRPU</name>